<protein>
    <recommendedName>
        <fullName evidence="5">ZU5 domain-containing protein</fullName>
    </recommendedName>
</protein>
<dbReference type="SMART" id="SM00218">
    <property type="entry name" value="ZU5"/>
    <property type="match status" value="1"/>
</dbReference>
<dbReference type="GO" id="GO:0005042">
    <property type="term" value="F:netrin receptor activity"/>
    <property type="evidence" value="ECO:0007669"/>
    <property type="project" value="InterPro"/>
</dbReference>
<feature type="domain" description="Death" evidence="1">
    <location>
        <begin position="357"/>
        <end position="422"/>
    </location>
</feature>
<dbReference type="PROSITE" id="PS51145">
    <property type="entry name" value="ZU5"/>
    <property type="match status" value="1"/>
</dbReference>
<dbReference type="AlphaFoldDB" id="A0AA88Y642"/>
<dbReference type="InterPro" id="IPR000488">
    <property type="entry name" value="Death_dom"/>
</dbReference>
<dbReference type="PANTHER" id="PTHR12582:SF41">
    <property type="entry name" value="UNC5C-LIKE PROTEIN"/>
    <property type="match status" value="1"/>
</dbReference>
<dbReference type="PROSITE" id="PS50017">
    <property type="entry name" value="DEATH_DOMAIN"/>
    <property type="match status" value="1"/>
</dbReference>
<proteinExistence type="predicted"/>
<keyword evidence="4" id="KW-1185">Reference proteome</keyword>
<dbReference type="SUPFAM" id="SSF47986">
    <property type="entry name" value="DEATH domain"/>
    <property type="match status" value="1"/>
</dbReference>
<dbReference type="GO" id="GO:0016020">
    <property type="term" value="C:membrane"/>
    <property type="evidence" value="ECO:0007669"/>
    <property type="project" value="InterPro"/>
</dbReference>
<dbReference type="Gene3D" id="1.10.533.10">
    <property type="entry name" value="Death Domain, Fas"/>
    <property type="match status" value="1"/>
</dbReference>
<sequence>MVVAEKVKTVNTNIPQHVSQLIRTAELAYHGDAVTKRDLMLDRIDIKSPNKGISPISAASKRHTIFQGRPTSYLMSGDNDSSELHHKKGTFVHKMVNEAGDILNVSGVALTIPQGAVPKGMQITVGIMWEEKFLPRLTAKQALLSPLVICQPSVTFKKPVTLTLPHCAHKVKEDWSTTILKREGSEDSSNDWSPITDTDFSWKEITDTEVSVALHHFTGFTLVGESAEGRVAAKAVNMVAFSNPFHIGAMYKTKIYCVGHYHYKDKIQEVKLEEKSVNRRQSEGAVPLLVYQNGENVLASLDKYKNEEWELEGGREQFKQVIPVPMIPVHDDPVSEVHRQIVLMLDPTSDTSTDHGDWRSLAVNVGFTNEEIRWLESRQGQESPTTIVLERLGELGKTYQNLHTILIDIKRPDVASVLQTFVQENGNDVILQNEDRVRMRQHSVNTPV</sequence>
<organism evidence="3 4">
    <name type="scientific">Pinctada imbricata</name>
    <name type="common">Atlantic pearl-oyster</name>
    <name type="synonym">Pinctada martensii</name>
    <dbReference type="NCBI Taxonomy" id="66713"/>
    <lineage>
        <taxon>Eukaryota</taxon>
        <taxon>Metazoa</taxon>
        <taxon>Spiralia</taxon>
        <taxon>Lophotrochozoa</taxon>
        <taxon>Mollusca</taxon>
        <taxon>Bivalvia</taxon>
        <taxon>Autobranchia</taxon>
        <taxon>Pteriomorphia</taxon>
        <taxon>Pterioida</taxon>
        <taxon>Pterioidea</taxon>
        <taxon>Pteriidae</taxon>
        <taxon>Pinctada</taxon>
    </lineage>
</organism>
<dbReference type="EMBL" id="VSWD01000009">
    <property type="protein sequence ID" value="KAK3093674.1"/>
    <property type="molecule type" value="Genomic_DNA"/>
</dbReference>
<comment type="caution">
    <text evidence="3">The sequence shown here is derived from an EMBL/GenBank/DDBJ whole genome shotgun (WGS) entry which is preliminary data.</text>
</comment>
<dbReference type="PANTHER" id="PTHR12582">
    <property type="entry name" value="NETRIN RECEPTOR UNC5"/>
    <property type="match status" value="1"/>
</dbReference>
<gene>
    <name evidence="3" type="ORF">FSP39_018799</name>
</gene>
<dbReference type="InterPro" id="IPR037936">
    <property type="entry name" value="UNC5A-D"/>
</dbReference>
<accession>A0AA88Y642</accession>
<evidence type="ECO:0000259" key="2">
    <source>
        <dbReference type="PROSITE" id="PS51145"/>
    </source>
</evidence>
<dbReference type="Gene3D" id="2.60.220.30">
    <property type="match status" value="1"/>
</dbReference>
<dbReference type="InterPro" id="IPR011029">
    <property type="entry name" value="DEATH-like_dom_sf"/>
</dbReference>
<dbReference type="Pfam" id="PF00531">
    <property type="entry name" value="Death"/>
    <property type="match status" value="1"/>
</dbReference>
<evidence type="ECO:0000313" key="4">
    <source>
        <dbReference type="Proteomes" id="UP001186944"/>
    </source>
</evidence>
<name>A0AA88Y642_PINIB</name>
<dbReference type="InterPro" id="IPR000906">
    <property type="entry name" value="ZU5_dom"/>
</dbReference>
<dbReference type="Proteomes" id="UP001186944">
    <property type="component" value="Unassembled WGS sequence"/>
</dbReference>
<evidence type="ECO:0000313" key="3">
    <source>
        <dbReference type="EMBL" id="KAK3093674.1"/>
    </source>
</evidence>
<feature type="domain" description="ZU5" evidence="2">
    <location>
        <begin position="90"/>
        <end position="226"/>
    </location>
</feature>
<evidence type="ECO:0000259" key="1">
    <source>
        <dbReference type="PROSITE" id="PS50017"/>
    </source>
</evidence>
<evidence type="ECO:0008006" key="5">
    <source>
        <dbReference type="Google" id="ProtNLM"/>
    </source>
</evidence>
<reference evidence="3" key="1">
    <citation type="submission" date="2019-08" db="EMBL/GenBank/DDBJ databases">
        <title>The improved chromosome-level genome for the pearl oyster Pinctada fucata martensii using PacBio sequencing and Hi-C.</title>
        <authorList>
            <person name="Zheng Z."/>
        </authorList>
    </citation>
    <scope>NUCLEOTIDE SEQUENCE</scope>
    <source>
        <strain evidence="3">ZZ-2019</strain>
        <tissue evidence="3">Adductor muscle</tissue>
    </source>
</reference>
<dbReference type="Pfam" id="PF00791">
    <property type="entry name" value="ZU5"/>
    <property type="match status" value="1"/>
</dbReference>